<dbReference type="EMBL" id="CP146256">
    <property type="protein sequence ID" value="XAH72943.1"/>
    <property type="molecule type" value="Genomic_DNA"/>
</dbReference>
<feature type="domain" description="NodB homology" evidence="2">
    <location>
        <begin position="79"/>
        <end position="249"/>
    </location>
</feature>
<dbReference type="PROSITE" id="PS51677">
    <property type="entry name" value="NODB"/>
    <property type="match status" value="1"/>
</dbReference>
<keyword evidence="1" id="KW-0732">Signal</keyword>
<evidence type="ECO:0000256" key="1">
    <source>
        <dbReference type="ARBA" id="ARBA00022729"/>
    </source>
</evidence>
<dbReference type="Proteomes" id="UP001451571">
    <property type="component" value="Chromosome"/>
</dbReference>
<dbReference type="PANTHER" id="PTHR34216:SF7">
    <property type="entry name" value="POLY-BETA-1,6-N-ACETYL-D-GLUCOSAMINE N-DEACETYLASE"/>
    <property type="match status" value="1"/>
</dbReference>
<dbReference type="InterPro" id="IPR002509">
    <property type="entry name" value="NODB_dom"/>
</dbReference>
<dbReference type="Gene3D" id="3.20.20.370">
    <property type="entry name" value="Glycoside hydrolase/deacetylase"/>
    <property type="match status" value="1"/>
</dbReference>
<protein>
    <submittedName>
        <fullName evidence="3">Polysaccharide deacetylase family protein</fullName>
    </submittedName>
</protein>
<evidence type="ECO:0000313" key="4">
    <source>
        <dbReference type="Proteomes" id="UP001451571"/>
    </source>
</evidence>
<name>A0ABZ3EU71_9FIRM</name>
<dbReference type="InterPro" id="IPR051398">
    <property type="entry name" value="Polysacch_Deacetylase"/>
</dbReference>
<keyword evidence="4" id="KW-1185">Reference proteome</keyword>
<dbReference type="Pfam" id="PF01522">
    <property type="entry name" value="Polysacc_deac_1"/>
    <property type="match status" value="1"/>
</dbReference>
<evidence type="ECO:0000259" key="2">
    <source>
        <dbReference type="PROSITE" id="PS51677"/>
    </source>
</evidence>
<accession>A0ABZ3EU71</accession>
<dbReference type="PANTHER" id="PTHR34216">
    <property type="match status" value="1"/>
</dbReference>
<gene>
    <name evidence="3" type="ORF">V6984_15715</name>
</gene>
<dbReference type="RefSeq" id="WP_342756555.1">
    <property type="nucleotide sequence ID" value="NZ_CP146256.1"/>
</dbReference>
<sequence>MSFTALVYHEIREGTMFSPEQKHPIEVRQDYEDNLPAPLFITLENFVMQMEYLHENGYHTLTLEEVRNYYYDKATLPDKSVLLTFDDCYQSIARYAYPLLKRYGFHGVVFVVSGWLNSEKSTFMPEKSVCLTQNELEEMADVFEYANHTDSFHTRSSVAVGKLIEADDLEFSEDLDRCNAQSIVDAKDTFAYPFGLFEDRNVSLLKSKGFLLAFTTSKGPNMQETDPLLLNRTVVPYFMDLTAFKEIVG</sequence>
<organism evidence="3 4">
    <name type="scientific">Kineothrix sedimenti</name>
    <dbReference type="NCBI Taxonomy" id="3123317"/>
    <lineage>
        <taxon>Bacteria</taxon>
        <taxon>Bacillati</taxon>
        <taxon>Bacillota</taxon>
        <taxon>Clostridia</taxon>
        <taxon>Lachnospirales</taxon>
        <taxon>Lachnospiraceae</taxon>
        <taxon>Kineothrix</taxon>
    </lineage>
</organism>
<dbReference type="InterPro" id="IPR011330">
    <property type="entry name" value="Glyco_hydro/deAcase_b/a-brl"/>
</dbReference>
<reference evidence="3 4" key="1">
    <citation type="submission" date="2024-02" db="EMBL/GenBank/DDBJ databases">
        <title>Bacterial strain from lacustrine sediment.</title>
        <authorList>
            <person name="Petit C."/>
            <person name="Fadhlaoui K."/>
        </authorList>
    </citation>
    <scope>NUCLEOTIDE SEQUENCE [LARGE SCALE GENOMIC DNA]</scope>
    <source>
        <strain evidence="3 4">IPX-CK</strain>
    </source>
</reference>
<dbReference type="SUPFAM" id="SSF88713">
    <property type="entry name" value="Glycoside hydrolase/deacetylase"/>
    <property type="match status" value="1"/>
</dbReference>
<proteinExistence type="predicted"/>
<evidence type="ECO:0000313" key="3">
    <source>
        <dbReference type="EMBL" id="XAH72943.1"/>
    </source>
</evidence>